<protein>
    <submittedName>
        <fullName evidence="2">Uncharacterized protein</fullName>
    </submittedName>
</protein>
<name>A0ABY1YIW3_9RHOB</name>
<comment type="caution">
    <text evidence="2">The sequence shown here is derived from an EMBL/GenBank/DDBJ whole genome shotgun (WGS) entry which is preliminary data.</text>
</comment>
<organism evidence="2 3">
    <name type="scientific">Paracoccus sediminis</name>
    <dbReference type="NCBI Taxonomy" id="1214787"/>
    <lineage>
        <taxon>Bacteria</taxon>
        <taxon>Pseudomonadati</taxon>
        <taxon>Pseudomonadota</taxon>
        <taxon>Alphaproteobacteria</taxon>
        <taxon>Rhodobacterales</taxon>
        <taxon>Paracoccaceae</taxon>
        <taxon>Paracoccus</taxon>
    </lineage>
</organism>
<feature type="region of interest" description="Disordered" evidence="1">
    <location>
        <begin position="45"/>
        <end position="75"/>
    </location>
</feature>
<sequence>MRNAPTYPRLGSNPLPPDQMTPAERRAELCGLLALGLIRLRMRDGGEVSDDTGESCLHYPPDQCRHATPTHRRNA</sequence>
<dbReference type="Proteomes" id="UP000292859">
    <property type="component" value="Unassembled WGS sequence"/>
</dbReference>
<accession>A0ABY1YIW3</accession>
<feature type="region of interest" description="Disordered" evidence="1">
    <location>
        <begin position="1"/>
        <end position="22"/>
    </location>
</feature>
<reference evidence="2 3" key="1">
    <citation type="submission" date="2019-02" db="EMBL/GenBank/DDBJ databases">
        <authorList>
            <person name="Zhang G."/>
        </authorList>
    </citation>
    <scope>NUCLEOTIDE SEQUENCE [LARGE SCALE GENOMIC DNA]</scope>
    <source>
        <strain evidence="2 3">CMB17</strain>
    </source>
</reference>
<evidence type="ECO:0000313" key="3">
    <source>
        <dbReference type="Proteomes" id="UP000292859"/>
    </source>
</evidence>
<gene>
    <name evidence="2" type="ORF">EYF88_12395</name>
</gene>
<evidence type="ECO:0000256" key="1">
    <source>
        <dbReference type="SAM" id="MobiDB-lite"/>
    </source>
</evidence>
<dbReference type="EMBL" id="SIRL01000008">
    <property type="protein sequence ID" value="TBN49363.1"/>
    <property type="molecule type" value="Genomic_DNA"/>
</dbReference>
<keyword evidence="3" id="KW-1185">Reference proteome</keyword>
<evidence type="ECO:0000313" key="2">
    <source>
        <dbReference type="EMBL" id="TBN49363.1"/>
    </source>
</evidence>
<proteinExistence type="predicted"/>